<dbReference type="InterPro" id="IPR029044">
    <property type="entry name" value="Nucleotide-diphossugar_trans"/>
</dbReference>
<comment type="caution">
    <text evidence="2">The sequence shown here is derived from an EMBL/GenBank/DDBJ whole genome shotgun (WGS) entry which is preliminary data.</text>
</comment>
<dbReference type="PANTHER" id="PTHR43685">
    <property type="entry name" value="GLYCOSYLTRANSFERASE"/>
    <property type="match status" value="1"/>
</dbReference>
<proteinExistence type="predicted"/>
<dbReference type="OrthoDB" id="597270at2"/>
<accession>A0A316TLS2</accession>
<gene>
    <name evidence="2" type="ORF">DDZ15_14835</name>
</gene>
<organism evidence="2 3">
    <name type="scientific">Rhodohalobacter mucosus</name>
    <dbReference type="NCBI Taxonomy" id="2079485"/>
    <lineage>
        <taxon>Bacteria</taxon>
        <taxon>Pseudomonadati</taxon>
        <taxon>Balneolota</taxon>
        <taxon>Balneolia</taxon>
        <taxon>Balneolales</taxon>
        <taxon>Balneolaceae</taxon>
        <taxon>Rhodohalobacter</taxon>
    </lineage>
</organism>
<dbReference type="Gene3D" id="3.90.550.10">
    <property type="entry name" value="Spore Coat Polysaccharide Biosynthesis Protein SpsA, Chain A"/>
    <property type="match status" value="1"/>
</dbReference>
<dbReference type="SUPFAM" id="SSF53448">
    <property type="entry name" value="Nucleotide-diphospho-sugar transferases"/>
    <property type="match status" value="1"/>
</dbReference>
<reference evidence="2 3" key="1">
    <citation type="submission" date="2018-05" db="EMBL/GenBank/DDBJ databases">
        <title>Rhodohalobacter halophilus gen. nov., sp. nov., a moderately halophilic member of the family Balneolaceae.</title>
        <authorList>
            <person name="Liu Z.-W."/>
        </authorList>
    </citation>
    <scope>NUCLEOTIDE SEQUENCE [LARGE SCALE GENOMIC DNA]</scope>
    <source>
        <strain evidence="2 3">8A47</strain>
    </source>
</reference>
<protein>
    <recommendedName>
        <fullName evidence="1">Glycosyltransferase 2-like domain-containing protein</fullName>
    </recommendedName>
</protein>
<evidence type="ECO:0000313" key="2">
    <source>
        <dbReference type="EMBL" id="PWN05340.1"/>
    </source>
</evidence>
<dbReference type="RefSeq" id="WP_109647896.1">
    <property type="nucleotide sequence ID" value="NZ_QGGB01000010.1"/>
</dbReference>
<evidence type="ECO:0000259" key="1">
    <source>
        <dbReference type="Pfam" id="PF00535"/>
    </source>
</evidence>
<dbReference type="CDD" id="cd00761">
    <property type="entry name" value="Glyco_tranf_GTA_type"/>
    <property type="match status" value="1"/>
</dbReference>
<dbReference type="PANTHER" id="PTHR43685:SF2">
    <property type="entry name" value="GLYCOSYLTRANSFERASE 2-LIKE DOMAIN-CONTAINING PROTEIN"/>
    <property type="match status" value="1"/>
</dbReference>
<dbReference type="Pfam" id="PF00535">
    <property type="entry name" value="Glycos_transf_2"/>
    <property type="match status" value="1"/>
</dbReference>
<dbReference type="Proteomes" id="UP000245533">
    <property type="component" value="Unassembled WGS sequence"/>
</dbReference>
<dbReference type="InterPro" id="IPR050834">
    <property type="entry name" value="Glycosyltransf_2"/>
</dbReference>
<keyword evidence="3" id="KW-1185">Reference proteome</keyword>
<sequence length="274" mass="31470">MRAQSDPTVSVIIPTRNRADSVLNAVESVFRQTYPAIEIIVVDDASDDSTKEALATLSGPFPVKILRNNTPRGAAASRNIAIEHANGSFISGLDDDDLWDPERIRVLYEHFKAGFSAVTSYDRMIYGKKSRVWKKKREIAFEDLLYYNMAGNQLLTKKEYIIEAGGYDESLPAAQDYDLWIRLTERFGPIRTVPRVLQSVNAEEERDRITTSENKVRGYRACLEKHRHKMNTSQIRYQRYRLKLAEGHKAGWLELFRSAPLSLLKKEITRKLFL</sequence>
<dbReference type="InterPro" id="IPR001173">
    <property type="entry name" value="Glyco_trans_2-like"/>
</dbReference>
<feature type="domain" description="Glycosyltransferase 2-like" evidence="1">
    <location>
        <begin position="10"/>
        <end position="156"/>
    </location>
</feature>
<dbReference type="AlphaFoldDB" id="A0A316TLS2"/>
<dbReference type="EMBL" id="QGGB01000010">
    <property type="protein sequence ID" value="PWN05340.1"/>
    <property type="molecule type" value="Genomic_DNA"/>
</dbReference>
<name>A0A316TLS2_9BACT</name>
<evidence type="ECO:0000313" key="3">
    <source>
        <dbReference type="Proteomes" id="UP000245533"/>
    </source>
</evidence>